<evidence type="ECO:0000256" key="4">
    <source>
        <dbReference type="PROSITE-ProRule" id="PRU00335"/>
    </source>
</evidence>
<name>A0A4Y3KA50_CELUD</name>
<reference evidence="6 7" key="1">
    <citation type="submission" date="2019-06" db="EMBL/GenBank/DDBJ databases">
        <title>Whole genome shotgun sequence of Cellulomonas uda NBRC 3747.</title>
        <authorList>
            <person name="Hosoyama A."/>
            <person name="Uohara A."/>
            <person name="Ohji S."/>
            <person name="Ichikawa N."/>
        </authorList>
    </citation>
    <scope>NUCLEOTIDE SEQUENCE [LARGE SCALE GENOMIC DNA]</scope>
    <source>
        <strain evidence="6 7">NBRC 3747</strain>
    </source>
</reference>
<evidence type="ECO:0000256" key="2">
    <source>
        <dbReference type="ARBA" id="ARBA00023125"/>
    </source>
</evidence>
<dbReference type="InterPro" id="IPR041347">
    <property type="entry name" value="MftR_C"/>
</dbReference>
<dbReference type="GO" id="GO:0000976">
    <property type="term" value="F:transcription cis-regulatory region binding"/>
    <property type="evidence" value="ECO:0007669"/>
    <property type="project" value="TreeGrafter"/>
</dbReference>
<keyword evidence="3" id="KW-0804">Transcription</keyword>
<keyword evidence="2 4" id="KW-0238">DNA-binding</keyword>
<dbReference type="PANTHER" id="PTHR30055">
    <property type="entry name" value="HTH-TYPE TRANSCRIPTIONAL REGULATOR RUTR"/>
    <property type="match status" value="1"/>
</dbReference>
<evidence type="ECO:0000256" key="3">
    <source>
        <dbReference type="ARBA" id="ARBA00023163"/>
    </source>
</evidence>
<accession>A0A4Y3KA50</accession>
<dbReference type="Pfam" id="PF17754">
    <property type="entry name" value="TetR_C_14"/>
    <property type="match status" value="1"/>
</dbReference>
<comment type="caution">
    <text evidence="6">The sequence shown here is derived from an EMBL/GenBank/DDBJ whole genome shotgun (WGS) entry which is preliminary data.</text>
</comment>
<dbReference type="Proteomes" id="UP000315842">
    <property type="component" value="Unassembled WGS sequence"/>
</dbReference>
<evidence type="ECO:0000313" key="6">
    <source>
        <dbReference type="EMBL" id="GEA81359.1"/>
    </source>
</evidence>
<sequence>MSYCVPMAPDVSLRERKRRAIQDEVSQAAIDLFLTQGFDETPVGQIAAKVGMSERTFFRYFATKDDVIDHVSDRWRRRVVLAFAERPADEPVWTALRRAFDDYIAETAATGQSLPVMRVIYKTPALHGRHMARQFDWRADLTEALLAREPQLDPFVALTVVGAAVGCFDAARETWARSDGARALDVLFDEAMAAVAAIG</sequence>
<organism evidence="6 7">
    <name type="scientific">Cellulomonas uda</name>
    <dbReference type="NCBI Taxonomy" id="1714"/>
    <lineage>
        <taxon>Bacteria</taxon>
        <taxon>Bacillati</taxon>
        <taxon>Actinomycetota</taxon>
        <taxon>Actinomycetes</taxon>
        <taxon>Micrococcales</taxon>
        <taxon>Cellulomonadaceae</taxon>
        <taxon>Cellulomonas</taxon>
    </lineage>
</organism>
<gene>
    <name evidence="6" type="ORF">CUD01_18030</name>
</gene>
<proteinExistence type="predicted"/>
<dbReference type="AlphaFoldDB" id="A0A4Y3KA50"/>
<dbReference type="InterPro" id="IPR050109">
    <property type="entry name" value="HTH-type_TetR-like_transc_reg"/>
</dbReference>
<dbReference type="PANTHER" id="PTHR30055:SF238">
    <property type="entry name" value="MYCOFACTOCIN BIOSYNTHESIS TRANSCRIPTIONAL REGULATOR MFTR-RELATED"/>
    <property type="match status" value="1"/>
</dbReference>
<dbReference type="EMBL" id="BJLP01000027">
    <property type="protein sequence ID" value="GEA81359.1"/>
    <property type="molecule type" value="Genomic_DNA"/>
</dbReference>
<evidence type="ECO:0000256" key="1">
    <source>
        <dbReference type="ARBA" id="ARBA00023015"/>
    </source>
</evidence>
<keyword evidence="7" id="KW-1185">Reference proteome</keyword>
<dbReference type="SUPFAM" id="SSF46689">
    <property type="entry name" value="Homeodomain-like"/>
    <property type="match status" value="1"/>
</dbReference>
<feature type="domain" description="HTH tetR-type" evidence="5">
    <location>
        <begin position="19"/>
        <end position="79"/>
    </location>
</feature>
<dbReference type="Gene3D" id="1.10.357.10">
    <property type="entry name" value="Tetracycline Repressor, domain 2"/>
    <property type="match status" value="1"/>
</dbReference>
<dbReference type="PROSITE" id="PS50977">
    <property type="entry name" value="HTH_TETR_2"/>
    <property type="match status" value="1"/>
</dbReference>
<evidence type="ECO:0000259" key="5">
    <source>
        <dbReference type="PROSITE" id="PS50977"/>
    </source>
</evidence>
<dbReference type="PRINTS" id="PR00455">
    <property type="entry name" value="HTHTETR"/>
</dbReference>
<dbReference type="Gene3D" id="1.10.10.60">
    <property type="entry name" value="Homeodomain-like"/>
    <property type="match status" value="1"/>
</dbReference>
<dbReference type="InterPro" id="IPR009057">
    <property type="entry name" value="Homeodomain-like_sf"/>
</dbReference>
<protein>
    <submittedName>
        <fullName evidence="6">TetR family transcriptional regulator</fullName>
    </submittedName>
</protein>
<evidence type="ECO:0000313" key="7">
    <source>
        <dbReference type="Proteomes" id="UP000315842"/>
    </source>
</evidence>
<dbReference type="GO" id="GO:0003700">
    <property type="term" value="F:DNA-binding transcription factor activity"/>
    <property type="evidence" value="ECO:0007669"/>
    <property type="project" value="TreeGrafter"/>
</dbReference>
<feature type="DNA-binding region" description="H-T-H motif" evidence="4">
    <location>
        <begin position="42"/>
        <end position="61"/>
    </location>
</feature>
<dbReference type="Pfam" id="PF00440">
    <property type="entry name" value="TetR_N"/>
    <property type="match status" value="1"/>
</dbReference>
<dbReference type="InterPro" id="IPR001647">
    <property type="entry name" value="HTH_TetR"/>
</dbReference>
<keyword evidence="1" id="KW-0805">Transcription regulation</keyword>